<dbReference type="RefSeq" id="XP_013338015.1">
    <property type="nucleotide sequence ID" value="XM_013482561.1"/>
</dbReference>
<gene>
    <name evidence="1" type="ORF">EMWEY_00040410</name>
</gene>
<sequence length="109" mass="12709">MRRLKIVQVEDHFEMVYNRDWSRWDLHVRPGCARRECVCTIGVFGTFKTVLTFNCTNLSCGAAYALVEVSSELQRFMVQQVAYIVFKMIENVLNIVQHCLAFTMHSPLF</sequence>
<accession>U6MI85</accession>
<dbReference type="Proteomes" id="UP000030763">
    <property type="component" value="Unassembled WGS sequence"/>
</dbReference>
<dbReference type="GeneID" id="25338027"/>
<reference evidence="1" key="2">
    <citation type="submission" date="2013-10" db="EMBL/GenBank/DDBJ databases">
        <authorList>
            <person name="Aslett M."/>
        </authorList>
    </citation>
    <scope>NUCLEOTIDE SEQUENCE [LARGE SCALE GENOMIC DNA]</scope>
    <source>
        <strain evidence="1">Weybridge</strain>
    </source>
</reference>
<name>U6MI85_EIMMA</name>
<dbReference type="VEuPathDB" id="ToxoDB:EMWEY_00040410"/>
<evidence type="ECO:0000313" key="1">
    <source>
        <dbReference type="EMBL" id="CDJ61365.1"/>
    </source>
</evidence>
<reference evidence="1" key="1">
    <citation type="submission" date="2013-10" db="EMBL/GenBank/DDBJ databases">
        <title>Genomic analysis of the causative agents of coccidiosis in chickens.</title>
        <authorList>
            <person name="Reid A.J."/>
            <person name="Blake D."/>
            <person name="Billington K."/>
            <person name="Browne H."/>
            <person name="Dunn M."/>
            <person name="Hung S."/>
            <person name="Kawahara F."/>
            <person name="Miranda-Saavedra D."/>
            <person name="Mourier T."/>
            <person name="Nagra H."/>
            <person name="Otto T.D."/>
            <person name="Rawlings N."/>
            <person name="Sanchez A."/>
            <person name="Sanders M."/>
            <person name="Subramaniam C."/>
            <person name="Tay Y."/>
            <person name="Dear P."/>
            <person name="Doerig C."/>
            <person name="Gruber A."/>
            <person name="Parkinson J."/>
            <person name="Shirley M."/>
            <person name="Wan K.L."/>
            <person name="Berriman M."/>
            <person name="Tomley F."/>
            <person name="Pain A."/>
        </authorList>
    </citation>
    <scope>NUCLEOTIDE SEQUENCE [LARGE SCALE GENOMIC DNA]</scope>
    <source>
        <strain evidence="1">Weybridge</strain>
    </source>
</reference>
<dbReference type="EMBL" id="HG722066">
    <property type="protein sequence ID" value="CDJ61365.1"/>
    <property type="molecule type" value="Genomic_DNA"/>
</dbReference>
<dbReference type="AlphaFoldDB" id="U6MI85"/>
<protein>
    <submittedName>
        <fullName evidence="1">Uncharacterized protein</fullName>
    </submittedName>
</protein>
<keyword evidence="2" id="KW-1185">Reference proteome</keyword>
<proteinExistence type="predicted"/>
<evidence type="ECO:0000313" key="2">
    <source>
        <dbReference type="Proteomes" id="UP000030763"/>
    </source>
</evidence>
<organism evidence="1 2">
    <name type="scientific">Eimeria maxima</name>
    <name type="common">Coccidian parasite</name>
    <dbReference type="NCBI Taxonomy" id="5804"/>
    <lineage>
        <taxon>Eukaryota</taxon>
        <taxon>Sar</taxon>
        <taxon>Alveolata</taxon>
        <taxon>Apicomplexa</taxon>
        <taxon>Conoidasida</taxon>
        <taxon>Coccidia</taxon>
        <taxon>Eucoccidiorida</taxon>
        <taxon>Eimeriorina</taxon>
        <taxon>Eimeriidae</taxon>
        <taxon>Eimeria</taxon>
    </lineage>
</organism>